<dbReference type="InterPro" id="IPR001296">
    <property type="entry name" value="Glyco_trans_1"/>
</dbReference>
<protein>
    <recommendedName>
        <fullName evidence="4">Glycosyl transferase family 1 domain-containing protein</fullName>
    </recommendedName>
</protein>
<evidence type="ECO:0008006" key="4">
    <source>
        <dbReference type="Google" id="ProtNLM"/>
    </source>
</evidence>
<dbReference type="CDD" id="cd03801">
    <property type="entry name" value="GT4_PimA-like"/>
    <property type="match status" value="1"/>
</dbReference>
<gene>
    <name evidence="3" type="ORF">LCGC14_0700040</name>
</gene>
<comment type="caution">
    <text evidence="3">The sequence shown here is derived from an EMBL/GenBank/DDBJ whole genome shotgun (WGS) entry which is preliminary data.</text>
</comment>
<dbReference type="GO" id="GO:0016757">
    <property type="term" value="F:glycosyltransferase activity"/>
    <property type="evidence" value="ECO:0007669"/>
    <property type="project" value="InterPro"/>
</dbReference>
<accession>A0A0F9T425</accession>
<sequence length="400" mass="45626">MTRPHQGGIRNHLNNLSKGWKTAGHTVYIYTPFGNYDSFPDKQKLVAQVEFLTQKYPILTFIFYVMAKHLLTIRILWALLVHSFDVINVRDVGAFNACFLPCKLFRVPIVLNLHGCLTNDLFSKGMIKKKGRIYQYCLNEEKKSYRNCKYLVAVGPQERDNVFHIFPERKKNIPIIYNLVDTKQFHRNIEEGQKITKKLGLKKNSFKVLYVGRLSRRKGIDILIKTFSRFVKNTKAESNLITIGVGPELDTLRRIASEKEILELVVFTGLVKHKELNGYYNAADVVVIPSISYRGYTEGTPTVALESMASERPLISTTLGGLRDIIINKKNGLTINENSVESLLDALTNLYLDSKLRENLSISARKYILSSRSVEKVSARWIEIFKAAIKGNKLTSNYGI</sequence>
<evidence type="ECO:0000259" key="2">
    <source>
        <dbReference type="Pfam" id="PF13439"/>
    </source>
</evidence>
<dbReference type="SUPFAM" id="SSF53756">
    <property type="entry name" value="UDP-Glycosyltransferase/glycogen phosphorylase"/>
    <property type="match status" value="1"/>
</dbReference>
<feature type="domain" description="Glycosyltransferase subfamily 4-like N-terminal" evidence="2">
    <location>
        <begin position="7"/>
        <end position="183"/>
    </location>
</feature>
<reference evidence="3" key="1">
    <citation type="journal article" date="2015" name="Nature">
        <title>Complex archaea that bridge the gap between prokaryotes and eukaryotes.</title>
        <authorList>
            <person name="Spang A."/>
            <person name="Saw J.H."/>
            <person name="Jorgensen S.L."/>
            <person name="Zaremba-Niedzwiedzka K."/>
            <person name="Martijn J."/>
            <person name="Lind A.E."/>
            <person name="van Eijk R."/>
            <person name="Schleper C."/>
            <person name="Guy L."/>
            <person name="Ettema T.J."/>
        </authorList>
    </citation>
    <scope>NUCLEOTIDE SEQUENCE</scope>
</reference>
<dbReference type="Pfam" id="PF13439">
    <property type="entry name" value="Glyco_transf_4"/>
    <property type="match status" value="1"/>
</dbReference>
<evidence type="ECO:0000259" key="1">
    <source>
        <dbReference type="Pfam" id="PF00534"/>
    </source>
</evidence>
<evidence type="ECO:0000313" key="3">
    <source>
        <dbReference type="EMBL" id="KKN43756.1"/>
    </source>
</evidence>
<dbReference type="AlphaFoldDB" id="A0A0F9T425"/>
<dbReference type="InterPro" id="IPR028098">
    <property type="entry name" value="Glyco_trans_4-like_N"/>
</dbReference>
<dbReference type="PANTHER" id="PTHR45947:SF3">
    <property type="entry name" value="SULFOQUINOVOSYL TRANSFERASE SQD2"/>
    <property type="match status" value="1"/>
</dbReference>
<dbReference type="InterPro" id="IPR050194">
    <property type="entry name" value="Glycosyltransferase_grp1"/>
</dbReference>
<organism evidence="3">
    <name type="scientific">marine sediment metagenome</name>
    <dbReference type="NCBI Taxonomy" id="412755"/>
    <lineage>
        <taxon>unclassified sequences</taxon>
        <taxon>metagenomes</taxon>
        <taxon>ecological metagenomes</taxon>
    </lineage>
</organism>
<dbReference type="EMBL" id="LAZR01001491">
    <property type="protein sequence ID" value="KKN43756.1"/>
    <property type="molecule type" value="Genomic_DNA"/>
</dbReference>
<proteinExistence type="predicted"/>
<feature type="domain" description="Glycosyl transferase family 1" evidence="1">
    <location>
        <begin position="194"/>
        <end position="366"/>
    </location>
</feature>
<name>A0A0F9T425_9ZZZZ</name>
<dbReference type="PANTHER" id="PTHR45947">
    <property type="entry name" value="SULFOQUINOVOSYL TRANSFERASE SQD2"/>
    <property type="match status" value="1"/>
</dbReference>
<dbReference type="Pfam" id="PF00534">
    <property type="entry name" value="Glycos_transf_1"/>
    <property type="match status" value="1"/>
</dbReference>
<dbReference type="Gene3D" id="3.40.50.2000">
    <property type="entry name" value="Glycogen Phosphorylase B"/>
    <property type="match status" value="2"/>
</dbReference>